<dbReference type="Proteomes" id="UP000836387">
    <property type="component" value="Unassembled WGS sequence"/>
</dbReference>
<evidence type="ECO:0000313" key="2">
    <source>
        <dbReference type="Proteomes" id="UP000836387"/>
    </source>
</evidence>
<accession>A0ACA9TM84</accession>
<keyword evidence="2" id="KW-1185">Reference proteome</keyword>
<comment type="caution">
    <text evidence="1">The sequence shown here is derived from an EMBL/GenBank/DDBJ whole genome shotgun (WGS) entry which is preliminary data.</text>
</comment>
<gene>
    <name evidence="1" type="ORF">CRV2_00008906</name>
</gene>
<proteinExistence type="predicted"/>
<dbReference type="EMBL" id="CADEHS020000006">
    <property type="protein sequence ID" value="CAG9941978.1"/>
    <property type="molecule type" value="Genomic_DNA"/>
</dbReference>
<name>A0ACA9TM84_BIOOC</name>
<reference evidence="1" key="1">
    <citation type="submission" date="2020-04" db="EMBL/GenBank/DDBJ databases">
        <authorList>
            <person name="Broberg M."/>
        </authorList>
    </citation>
    <scope>NUCLEOTIDE SEQUENCE</scope>
</reference>
<reference evidence="1" key="2">
    <citation type="submission" date="2021-10" db="EMBL/GenBank/DDBJ databases">
        <authorList>
            <person name="Piombo E."/>
        </authorList>
    </citation>
    <scope>NUCLEOTIDE SEQUENCE</scope>
</reference>
<organism evidence="1 2">
    <name type="scientific">Clonostachys rosea f. rosea IK726</name>
    <dbReference type="NCBI Taxonomy" id="1349383"/>
    <lineage>
        <taxon>Eukaryota</taxon>
        <taxon>Fungi</taxon>
        <taxon>Dikarya</taxon>
        <taxon>Ascomycota</taxon>
        <taxon>Pezizomycotina</taxon>
        <taxon>Sordariomycetes</taxon>
        <taxon>Hypocreomycetidae</taxon>
        <taxon>Hypocreales</taxon>
        <taxon>Bionectriaceae</taxon>
        <taxon>Clonostachys</taxon>
    </lineage>
</organism>
<sequence>MAANPSIPTLCNRNAASLNEESLATRLPEIGSLKPPCGQNNLPWIQWQDIYTESDSSGDQLRAWIVYLVYLREAIHWDADDHQEMRQYLAVRRLYRLKGLDRLAPSRTLQYCAANTREENYTLSIGHLLKTLYPIHPVVEFWALHRRVYPGVPAGVSRSKDSAETTGPTANPIELGFDGLDAEASLASRSRHIGIDSYLKEIPTHLTSEETAFCGSSSTLISMNSDQHVQDSNLLTCVRMSLPRKSIRKAYGTVTE</sequence>
<protein>
    <submittedName>
        <fullName evidence="1">Uncharacterized protein</fullName>
    </submittedName>
</protein>
<evidence type="ECO:0000313" key="1">
    <source>
        <dbReference type="EMBL" id="CAG9941978.1"/>
    </source>
</evidence>